<feature type="transmembrane region" description="Helical" evidence="2">
    <location>
        <begin position="513"/>
        <end position="533"/>
    </location>
</feature>
<dbReference type="Proteomes" id="UP001146793">
    <property type="component" value="Unassembled WGS sequence"/>
</dbReference>
<keyword evidence="2" id="KW-1133">Transmembrane helix</keyword>
<evidence type="ECO:0000256" key="1">
    <source>
        <dbReference type="SAM" id="MobiDB-lite"/>
    </source>
</evidence>
<proteinExistence type="predicted"/>
<keyword evidence="2" id="KW-0812">Transmembrane</keyword>
<reference evidence="3" key="1">
    <citation type="submission" date="2022-08" db="EMBL/GenBank/DDBJ databases">
        <title>Novel sulphate-reducing endosymbionts in the free-living metamonad Anaeramoeba.</title>
        <authorList>
            <person name="Jerlstrom-Hultqvist J."/>
            <person name="Cepicka I."/>
            <person name="Gallot-Lavallee L."/>
            <person name="Salas-Leiva D."/>
            <person name="Curtis B.A."/>
            <person name="Zahonova K."/>
            <person name="Pipaliya S."/>
            <person name="Dacks J."/>
            <person name="Roger A.J."/>
        </authorList>
    </citation>
    <scope>NUCLEOTIDE SEQUENCE</scope>
    <source>
        <strain evidence="3">Busselton2</strain>
    </source>
</reference>
<evidence type="ECO:0000256" key="2">
    <source>
        <dbReference type="SAM" id="Phobius"/>
    </source>
</evidence>
<evidence type="ECO:0000313" key="3">
    <source>
        <dbReference type="EMBL" id="KAJ3440278.1"/>
    </source>
</evidence>
<protein>
    <submittedName>
        <fullName evidence="3">Uncharacterized protein</fullName>
    </submittedName>
</protein>
<keyword evidence="2" id="KW-0472">Membrane</keyword>
<feature type="compositionally biased region" description="Low complexity" evidence="1">
    <location>
        <begin position="308"/>
        <end position="336"/>
    </location>
</feature>
<feature type="region of interest" description="Disordered" evidence="1">
    <location>
        <begin position="305"/>
        <end position="336"/>
    </location>
</feature>
<evidence type="ECO:0000313" key="4">
    <source>
        <dbReference type="Proteomes" id="UP001146793"/>
    </source>
</evidence>
<dbReference type="PROSITE" id="PS51257">
    <property type="entry name" value="PROKAR_LIPOPROTEIN"/>
    <property type="match status" value="1"/>
</dbReference>
<organism evidence="3 4">
    <name type="scientific">Anaeramoeba flamelloides</name>
    <dbReference type="NCBI Taxonomy" id="1746091"/>
    <lineage>
        <taxon>Eukaryota</taxon>
        <taxon>Metamonada</taxon>
        <taxon>Anaeramoebidae</taxon>
        <taxon>Anaeramoeba</taxon>
    </lineage>
</organism>
<gene>
    <name evidence="3" type="ORF">M0812_16335</name>
</gene>
<dbReference type="EMBL" id="JANTQA010000032">
    <property type="protein sequence ID" value="KAJ3440278.1"/>
    <property type="molecule type" value="Genomic_DNA"/>
</dbReference>
<accession>A0AAV7ZEW7</accession>
<name>A0AAV7ZEW7_9EUKA</name>
<sequence length="553" mass="64070">MEPKIKLFLLFGFTFFGLLCGCFEGDLFFDAQGHKPNPSLCMTPNKIDIKGKTVTRSEFLDEISKFDPGNKANLMINVQGIDLKELQSSSTDSYLSSLLLSKGSCFNFERKKSSPTDVSNLLTFLSGLEFKDHKTNHLSSLDRQEFPISSKSIVQTLSNRYAKSKIRTFSVSSSIGIALASASLLLSTNLTNLSNLPNDNVYFIESLNPDKETFQNHLLNDSKIEDLLHSLNNSGILNGFILSQEIIYENPNYKQKINGIKLILNTPNQDQLILSFTNKYEKYFLFELIMLNHLYINQMDATKHNSRFSRNSNSKNNFNHNNNNDNDNENVNNNKNTNDNISNFDSWFVSFNTFHMIPKENKKRETCLILLHYGLSSFIQKFMSIYNNQMDIQLYSTGKSFFTYEKRKQITNILENHIGDVIITDTKTTEILLPNVYFYSRIGDNIIKMACDRVDSVLSKFKTQFKVSCNALKENRKTKKLPIETYQFYLNEMAGSTTQKKKFRVNYPKFEKYRFFVEFSFVIIGFIFFWYVCTLKYYQNKDAVKIENEKKNK</sequence>
<comment type="caution">
    <text evidence="3">The sequence shown here is derived from an EMBL/GenBank/DDBJ whole genome shotgun (WGS) entry which is preliminary data.</text>
</comment>
<dbReference type="AlphaFoldDB" id="A0AAV7ZEW7"/>